<accession>A0AA97PH93</accession>
<reference evidence="2" key="1">
    <citation type="journal article" date="2012" name="PLoS Genet.">
        <title>Comparative analysis of the genomes of two field isolates of the rice blast fungus Magnaporthe oryzae.</title>
        <authorList>
            <person name="Xue M."/>
            <person name="Yang J."/>
            <person name="Li Z."/>
            <person name="Hu S."/>
            <person name="Yao N."/>
            <person name="Dean R.A."/>
            <person name="Zhao W."/>
            <person name="Shen M."/>
            <person name="Zhang H."/>
            <person name="Li C."/>
            <person name="Liu L."/>
            <person name="Cao L."/>
            <person name="Xu X."/>
            <person name="Xing Y."/>
            <person name="Hsiang T."/>
            <person name="Zhang Z."/>
            <person name="Xu J.R."/>
            <person name="Peng Y.L."/>
        </authorList>
    </citation>
    <scope>NUCLEOTIDE SEQUENCE</scope>
    <source>
        <strain evidence="2">Y34</strain>
    </source>
</reference>
<protein>
    <submittedName>
        <fullName evidence="2">Uncharacterized protein</fullName>
    </submittedName>
</protein>
<evidence type="ECO:0000256" key="1">
    <source>
        <dbReference type="SAM" id="MobiDB-lite"/>
    </source>
</evidence>
<proteinExistence type="predicted"/>
<dbReference type="Proteomes" id="UP000011086">
    <property type="component" value="Unassembled WGS sequence"/>
</dbReference>
<name>A0AA97PH93_PYRO3</name>
<evidence type="ECO:0000313" key="2">
    <source>
        <dbReference type="EMBL" id="ELQ34534.1"/>
    </source>
</evidence>
<feature type="region of interest" description="Disordered" evidence="1">
    <location>
        <begin position="1"/>
        <end position="34"/>
    </location>
</feature>
<organism evidence="2">
    <name type="scientific">Pyricularia oryzae (strain Y34)</name>
    <name type="common">Rice blast fungus</name>
    <name type="synonym">Magnaporthe oryzae</name>
    <dbReference type="NCBI Taxonomy" id="1143189"/>
    <lineage>
        <taxon>Eukaryota</taxon>
        <taxon>Fungi</taxon>
        <taxon>Dikarya</taxon>
        <taxon>Ascomycota</taxon>
        <taxon>Pezizomycotina</taxon>
        <taxon>Sordariomycetes</taxon>
        <taxon>Sordariomycetidae</taxon>
        <taxon>Magnaporthales</taxon>
        <taxon>Pyriculariaceae</taxon>
        <taxon>Pyricularia</taxon>
    </lineage>
</organism>
<sequence length="116" mass="13245">MENRHHFKPPLIFLTKTATEGEEDKNNPAEGTPGALTKVTIADRTYQSATSKTTFQLRVSRDVWDIISELEPQVPKKPIMYSTDFVNVYQEIKQHYEDTLPNTELKARAFSTSSLN</sequence>
<gene>
    <name evidence="2" type="ORF">OOU_Y34scaffold00765g80</name>
</gene>
<dbReference type="AlphaFoldDB" id="A0AA97PH93"/>
<dbReference type="EMBL" id="JH793246">
    <property type="protein sequence ID" value="ELQ34534.1"/>
    <property type="molecule type" value="Genomic_DNA"/>
</dbReference>